<evidence type="ECO:0000256" key="7">
    <source>
        <dbReference type="ARBA" id="ARBA00022927"/>
    </source>
</evidence>
<comment type="subcellular location">
    <subcellularLocation>
        <location evidence="12">Cell membrane</location>
        <topology evidence="12">Multi-pass membrane protein</topology>
    </subcellularLocation>
    <subcellularLocation>
        <location evidence="12">Bacterial flagellum basal body</location>
    </subcellularLocation>
</comment>
<feature type="transmembrane region" description="Helical" evidence="12">
    <location>
        <begin position="228"/>
        <end position="246"/>
    </location>
</feature>
<feature type="transmembrane region" description="Helical" evidence="12">
    <location>
        <begin position="97"/>
        <end position="116"/>
    </location>
</feature>
<accession>A0ABW8T2U0</accession>
<sequence>MRKKNAALIISFITFSLFLGYKVHAAPASIPIPNVNISVDGAANTPQQYVDNIKLLIMLTILTLLPSIIVMMTSFIRIIVVFSFLRNAMGTQQAPPNQVLTGLAIFLTIFIMAPTFNTINTKAIQPYLNNTITQQQAIDEGSKPLREFMLKQTRQADLKLFVDIAKVPGEITKDNVPLYVVIPAFIISELKTAFTIGFLLFIPFLIIDLVVASVLLSMGMMMLPPVMISLPFKLLLFVMVDGWHLIVKSLIMSFS</sequence>
<dbReference type="PANTHER" id="PTHR30587">
    <property type="entry name" value="FLAGELLAR BIOSYNTHETIC PROTEIN FLIP"/>
    <property type="match status" value="1"/>
</dbReference>
<proteinExistence type="inferred from homology"/>
<keyword evidence="6 12" id="KW-1005">Bacterial flagellum biogenesis</keyword>
<evidence type="ECO:0000256" key="1">
    <source>
        <dbReference type="ARBA" id="ARBA00006257"/>
    </source>
</evidence>
<gene>
    <name evidence="12 13" type="primary">fliP</name>
    <name evidence="13" type="ORF">ACJDUG_07280</name>
</gene>
<keyword evidence="11 12" id="KW-1006">Bacterial flagellum protein export</keyword>
<dbReference type="InterPro" id="IPR005838">
    <property type="entry name" value="T3SS_IM_P"/>
</dbReference>
<dbReference type="PRINTS" id="PR01302">
    <property type="entry name" value="TYPE3IMPPROT"/>
</dbReference>
<evidence type="ECO:0000256" key="11">
    <source>
        <dbReference type="ARBA" id="ARBA00023225"/>
    </source>
</evidence>
<evidence type="ECO:0000256" key="12">
    <source>
        <dbReference type="RuleBase" id="RU362069"/>
    </source>
</evidence>
<keyword evidence="9 12" id="KW-0472">Membrane</keyword>
<feature type="transmembrane region" description="Helical" evidence="12">
    <location>
        <begin position="193"/>
        <end position="216"/>
    </location>
</feature>
<comment type="similarity">
    <text evidence="1 12">Belongs to the FliP/MopC/SpaP family.</text>
</comment>
<reference evidence="13 14" key="1">
    <citation type="submission" date="2024-11" db="EMBL/GenBank/DDBJ databases">
        <authorList>
            <person name="Heng Y.C."/>
            <person name="Lim A.C.H."/>
            <person name="Lee J.K.Y."/>
            <person name="Kittelmann S."/>
        </authorList>
    </citation>
    <scope>NUCLEOTIDE SEQUENCE [LARGE SCALE GENOMIC DNA]</scope>
    <source>
        <strain evidence="13 14">WILCCON 0185</strain>
    </source>
</reference>
<evidence type="ECO:0000256" key="5">
    <source>
        <dbReference type="ARBA" id="ARBA00022692"/>
    </source>
</evidence>
<dbReference type="PANTHER" id="PTHR30587:SF0">
    <property type="entry name" value="FLAGELLAR BIOSYNTHETIC PROTEIN FLIP"/>
    <property type="match status" value="1"/>
</dbReference>
<dbReference type="NCBIfam" id="NF009438">
    <property type="entry name" value="PRK12797.1"/>
    <property type="match status" value="1"/>
</dbReference>
<evidence type="ECO:0000256" key="2">
    <source>
        <dbReference type="ARBA" id="ARBA00021714"/>
    </source>
</evidence>
<dbReference type="Pfam" id="PF00813">
    <property type="entry name" value="FliP"/>
    <property type="match status" value="1"/>
</dbReference>
<organism evidence="13 14">
    <name type="scientific">Candidatus Clostridium stratigraminis</name>
    <dbReference type="NCBI Taxonomy" id="3381661"/>
    <lineage>
        <taxon>Bacteria</taxon>
        <taxon>Bacillati</taxon>
        <taxon>Bacillota</taxon>
        <taxon>Clostridia</taxon>
        <taxon>Eubacteriales</taxon>
        <taxon>Clostridiaceae</taxon>
        <taxon>Clostridium</taxon>
    </lineage>
</organism>
<evidence type="ECO:0000313" key="14">
    <source>
        <dbReference type="Proteomes" id="UP001623591"/>
    </source>
</evidence>
<evidence type="ECO:0000256" key="4">
    <source>
        <dbReference type="ARBA" id="ARBA00022475"/>
    </source>
</evidence>
<keyword evidence="14" id="KW-1185">Reference proteome</keyword>
<keyword evidence="7 12" id="KW-0653">Protein transport</keyword>
<keyword evidence="10" id="KW-0975">Bacterial flagellum</keyword>
<comment type="function">
    <text evidence="12">Plays a role in the flagellum-specific transport system.</text>
</comment>
<name>A0ABW8T2U0_9CLOT</name>
<dbReference type="NCBIfam" id="TIGR01103">
    <property type="entry name" value="fliP"/>
    <property type="match status" value="1"/>
</dbReference>
<feature type="transmembrane region" description="Helical" evidence="12">
    <location>
        <begin position="55"/>
        <end position="85"/>
    </location>
</feature>
<keyword evidence="4 12" id="KW-1003">Cell membrane</keyword>
<dbReference type="PROSITE" id="PS01061">
    <property type="entry name" value="FLIP_2"/>
    <property type="match status" value="1"/>
</dbReference>
<evidence type="ECO:0000256" key="9">
    <source>
        <dbReference type="ARBA" id="ARBA00023136"/>
    </source>
</evidence>
<protein>
    <recommendedName>
        <fullName evidence="2 12">Flagellar biosynthetic protein FliP</fullName>
    </recommendedName>
</protein>
<keyword evidence="5 12" id="KW-0812">Transmembrane</keyword>
<dbReference type="Proteomes" id="UP001623591">
    <property type="component" value="Unassembled WGS sequence"/>
</dbReference>
<comment type="caution">
    <text evidence="13">The sequence shown here is derived from an EMBL/GenBank/DDBJ whole genome shotgun (WGS) entry which is preliminary data.</text>
</comment>
<dbReference type="RefSeq" id="WP_406769235.1">
    <property type="nucleotide sequence ID" value="NZ_JBJHZZ010000003.1"/>
</dbReference>
<evidence type="ECO:0000313" key="13">
    <source>
        <dbReference type="EMBL" id="MFL0246768.1"/>
    </source>
</evidence>
<keyword evidence="13" id="KW-0282">Flagellum</keyword>
<evidence type="ECO:0000256" key="8">
    <source>
        <dbReference type="ARBA" id="ARBA00022989"/>
    </source>
</evidence>
<evidence type="ECO:0000256" key="3">
    <source>
        <dbReference type="ARBA" id="ARBA00022448"/>
    </source>
</evidence>
<dbReference type="EMBL" id="JBJHZZ010000003">
    <property type="protein sequence ID" value="MFL0246768.1"/>
    <property type="molecule type" value="Genomic_DNA"/>
</dbReference>
<keyword evidence="13" id="KW-0969">Cilium</keyword>
<evidence type="ECO:0000256" key="6">
    <source>
        <dbReference type="ARBA" id="ARBA00022795"/>
    </source>
</evidence>
<dbReference type="InterPro" id="IPR005837">
    <property type="entry name" value="FliP"/>
</dbReference>
<keyword evidence="13" id="KW-0966">Cell projection</keyword>
<keyword evidence="3 12" id="KW-0813">Transport</keyword>
<evidence type="ECO:0000256" key="10">
    <source>
        <dbReference type="ARBA" id="ARBA00023143"/>
    </source>
</evidence>
<keyword evidence="8 12" id="KW-1133">Transmembrane helix</keyword>
<dbReference type="PRINTS" id="PR00951">
    <property type="entry name" value="FLGBIOSNFLIP"/>
</dbReference>